<protein>
    <submittedName>
        <fullName evidence="1">Uncharacterized protein</fullName>
    </submittedName>
</protein>
<dbReference type="EMBL" id="VFIY01000004">
    <property type="protein sequence ID" value="TPD62579.1"/>
    <property type="molecule type" value="Genomic_DNA"/>
</dbReference>
<dbReference type="RefSeq" id="WP_139937829.1">
    <property type="nucleotide sequence ID" value="NZ_JBHSYP010000022.1"/>
</dbReference>
<proteinExistence type="predicted"/>
<dbReference type="Proteomes" id="UP000319148">
    <property type="component" value="Unassembled WGS sequence"/>
</dbReference>
<keyword evidence="2" id="KW-1185">Reference proteome</keyword>
<comment type="caution">
    <text evidence="1">The sequence shown here is derived from an EMBL/GenBank/DDBJ whole genome shotgun (WGS) entry which is preliminary data.</text>
</comment>
<evidence type="ECO:0000313" key="2">
    <source>
        <dbReference type="Proteomes" id="UP000319148"/>
    </source>
</evidence>
<evidence type="ECO:0000313" key="1">
    <source>
        <dbReference type="EMBL" id="TPD62579.1"/>
    </source>
</evidence>
<name>A0A501PPZ4_9PROT</name>
<dbReference type="AlphaFoldDB" id="A0A501PPZ4"/>
<organism evidence="1 2">
    <name type="scientific">Emcibacter nanhaiensis</name>
    <dbReference type="NCBI Taxonomy" id="1505037"/>
    <lineage>
        <taxon>Bacteria</taxon>
        <taxon>Pseudomonadati</taxon>
        <taxon>Pseudomonadota</taxon>
        <taxon>Alphaproteobacteria</taxon>
        <taxon>Emcibacterales</taxon>
        <taxon>Emcibacteraceae</taxon>
        <taxon>Emcibacter</taxon>
    </lineage>
</organism>
<gene>
    <name evidence="1" type="ORF">FIV46_00410</name>
</gene>
<dbReference type="OrthoDB" id="5892745at2"/>
<sequence>MPNINGNTYGLTILCPIKSWRTHNPAPEQLLRKYIDGMPNGSASPFTRVRSTHFARLTIIDNVYFEGATAREDHLKSQYLWFNSNFDGDLENYLDDMFLQMPTEIEEIWKHCVAFPGLENGRDEWKRYMIRCQVKTTFFFAAVNDMTVEEMLRALMLQREFSSFVARNQGVPAAELQQNFKEFMAAYREAPTPEPGTIDYKFSRQGA</sequence>
<reference evidence="2" key="1">
    <citation type="submission" date="2019-06" db="EMBL/GenBank/DDBJ databases">
        <title>The complete genome of Emcibacter congregatus ZYLT.</title>
        <authorList>
            <person name="Zhao Z."/>
        </authorList>
    </citation>
    <scope>NUCLEOTIDE SEQUENCE [LARGE SCALE GENOMIC DNA]</scope>
    <source>
        <strain evidence="2">MCCC 1A06723</strain>
    </source>
</reference>
<accession>A0A501PPZ4</accession>